<keyword evidence="6 10" id="KW-1133">Transmembrane helix</keyword>
<proteinExistence type="inferred from homology"/>
<evidence type="ECO:0000256" key="9">
    <source>
        <dbReference type="ARBA" id="ARBA00023285"/>
    </source>
</evidence>
<keyword evidence="9 10" id="KW-0170">Cobalt</keyword>
<comment type="pathway">
    <text evidence="10">Cofactor biosynthesis; adenosylcobalamin biosynthesis.</text>
</comment>
<keyword evidence="5 10" id="KW-0812">Transmembrane</keyword>
<comment type="function">
    <text evidence="10">Part of the energy-coupling factor (ECF) transporter complex CbiMNOQ involved in cobalt import.</text>
</comment>
<evidence type="ECO:0000313" key="11">
    <source>
        <dbReference type="EMBL" id="QDL07317.1"/>
    </source>
</evidence>
<sequence length="104" mass="11353">MTKQNKKWNNWLLVLAVVVLAAAPVVFIKGAEFSGSDDQAESAIKEIQPEYKPWLKSLIELPSGEVESLMFSVQAAIGAGVIGYVIGLYKGRSEQSKKPNENSD</sequence>
<dbReference type="NCBIfam" id="NF002780">
    <property type="entry name" value="PRK02898.1"/>
    <property type="match status" value="1"/>
</dbReference>
<keyword evidence="4 10" id="KW-0169">Cobalamin biosynthesis</keyword>
<dbReference type="PANTHER" id="PTHR38662:SF1">
    <property type="entry name" value="COBALT TRANSPORT PROTEIN CBIN"/>
    <property type="match status" value="1"/>
</dbReference>
<dbReference type="GO" id="GO:0009236">
    <property type="term" value="P:cobalamin biosynthetic process"/>
    <property type="evidence" value="ECO:0007669"/>
    <property type="project" value="UniProtKB-UniRule"/>
</dbReference>
<evidence type="ECO:0000256" key="4">
    <source>
        <dbReference type="ARBA" id="ARBA00022573"/>
    </source>
</evidence>
<comment type="subcellular location">
    <subcellularLocation>
        <location evidence="10">Cell membrane</location>
        <topology evidence="10">Multi-pass membrane protein</topology>
    </subcellularLocation>
</comment>
<dbReference type="RefSeq" id="WP_171975573.1">
    <property type="nucleotide sequence ID" value="NZ_CAWOXK010000001.1"/>
</dbReference>
<keyword evidence="12" id="KW-1185">Reference proteome</keyword>
<evidence type="ECO:0000256" key="10">
    <source>
        <dbReference type="HAMAP-Rule" id="MF_00330"/>
    </source>
</evidence>
<evidence type="ECO:0000256" key="6">
    <source>
        <dbReference type="ARBA" id="ARBA00022989"/>
    </source>
</evidence>
<reference evidence="11 12" key="1">
    <citation type="submission" date="2018-06" db="EMBL/GenBank/DDBJ databases">
        <title>Comparative genomics of Brasilonema spp. strains.</title>
        <authorList>
            <person name="Alvarenga D.O."/>
            <person name="Fiore M.F."/>
            <person name="Varani A.M."/>
        </authorList>
    </citation>
    <scope>NUCLEOTIDE SEQUENCE [LARGE SCALE GENOMIC DNA]</scope>
    <source>
        <strain evidence="11 12">CENA114</strain>
    </source>
</reference>
<keyword evidence="1 10" id="KW-0171">Cobalt transport</keyword>
<name>A0A856ME45_9CYAN</name>
<keyword evidence="3 10" id="KW-1003">Cell membrane</keyword>
<dbReference type="GO" id="GO:0005886">
    <property type="term" value="C:plasma membrane"/>
    <property type="evidence" value="ECO:0007669"/>
    <property type="project" value="UniProtKB-SubCell"/>
</dbReference>
<evidence type="ECO:0000256" key="5">
    <source>
        <dbReference type="ARBA" id="ARBA00022692"/>
    </source>
</evidence>
<comment type="similarity">
    <text evidence="10">Belongs to the CbiN family.</text>
</comment>
<protein>
    <recommendedName>
        <fullName evidence="10">Cobalt transport protein CbiN</fullName>
    </recommendedName>
    <alternativeName>
        <fullName evidence="10">Energy-coupling factor transporter probable substrate-capture protein CbiN</fullName>
        <shortName evidence="10">ECF transporter S component CbiN</shortName>
    </alternativeName>
</protein>
<dbReference type="KEGG" id="bsen:DP114_04815"/>
<evidence type="ECO:0000256" key="7">
    <source>
        <dbReference type="ARBA" id="ARBA00023065"/>
    </source>
</evidence>
<organism evidence="11 12">
    <name type="scientific">Brasilonema sennae CENA114</name>
    <dbReference type="NCBI Taxonomy" id="415709"/>
    <lineage>
        <taxon>Bacteria</taxon>
        <taxon>Bacillati</taxon>
        <taxon>Cyanobacteriota</taxon>
        <taxon>Cyanophyceae</taxon>
        <taxon>Nostocales</taxon>
        <taxon>Scytonemataceae</taxon>
        <taxon>Brasilonema</taxon>
        <taxon>Bromeliae group (in: Brasilonema)</taxon>
    </lineage>
</organism>
<keyword evidence="2 10" id="KW-0813">Transport</keyword>
<dbReference type="AlphaFoldDB" id="A0A856ME45"/>
<evidence type="ECO:0000256" key="2">
    <source>
        <dbReference type="ARBA" id="ARBA00022448"/>
    </source>
</evidence>
<dbReference type="PANTHER" id="PTHR38662">
    <property type="entry name" value="COBALT TRANSPORT PROTEIN CBIN"/>
    <property type="match status" value="1"/>
</dbReference>
<dbReference type="GO" id="GO:0015087">
    <property type="term" value="F:cobalt ion transmembrane transporter activity"/>
    <property type="evidence" value="ECO:0007669"/>
    <property type="project" value="UniProtKB-UniRule"/>
</dbReference>
<dbReference type="InterPro" id="IPR003705">
    <property type="entry name" value="CbiN"/>
</dbReference>
<accession>A0A856ME45</accession>
<comment type="caution">
    <text evidence="10">Lacks conserved residue(s) required for the propagation of feature annotation.</text>
</comment>
<evidence type="ECO:0000256" key="8">
    <source>
        <dbReference type="ARBA" id="ARBA00023136"/>
    </source>
</evidence>
<keyword evidence="8 10" id="KW-0472">Membrane</keyword>
<keyword evidence="7 10" id="KW-0406">Ion transport</keyword>
<dbReference type="HAMAP" id="MF_00330">
    <property type="entry name" value="CbiN"/>
    <property type="match status" value="1"/>
</dbReference>
<comment type="subunit">
    <text evidence="10">Forms an energy-coupling factor (ECF) transporter complex composed of an ATP-binding protein (A component, CbiO), a transmembrane protein (T component, CbiQ) and 2 possible substrate-capture proteins (S components, CbiM and CbiN) of unknown stoichimetry.</text>
</comment>
<gene>
    <name evidence="10" type="primary">cbiN</name>
    <name evidence="11" type="ORF">DP114_04815</name>
</gene>
<dbReference type="UniPathway" id="UPA00148"/>
<dbReference type="Proteomes" id="UP000503129">
    <property type="component" value="Chromosome"/>
</dbReference>
<evidence type="ECO:0000256" key="1">
    <source>
        <dbReference type="ARBA" id="ARBA00022426"/>
    </source>
</evidence>
<evidence type="ECO:0000313" key="12">
    <source>
        <dbReference type="Proteomes" id="UP000503129"/>
    </source>
</evidence>
<dbReference type="Pfam" id="PF02553">
    <property type="entry name" value="CbiN"/>
    <property type="match status" value="1"/>
</dbReference>
<evidence type="ECO:0000256" key="3">
    <source>
        <dbReference type="ARBA" id="ARBA00022475"/>
    </source>
</evidence>
<feature type="transmembrane region" description="Helical" evidence="10">
    <location>
        <begin position="69"/>
        <end position="89"/>
    </location>
</feature>
<dbReference type="EMBL" id="CP030118">
    <property type="protein sequence ID" value="QDL07317.1"/>
    <property type="molecule type" value="Genomic_DNA"/>
</dbReference>